<protein>
    <submittedName>
        <fullName evidence="2">Uncharacterized protein</fullName>
    </submittedName>
</protein>
<gene>
    <name evidence="2" type="ORF">NEOLEDRAFT_1167499</name>
</gene>
<dbReference type="EMBL" id="KV425557">
    <property type="protein sequence ID" value="KZT28601.1"/>
    <property type="molecule type" value="Genomic_DNA"/>
</dbReference>
<proteinExistence type="predicted"/>
<evidence type="ECO:0000256" key="1">
    <source>
        <dbReference type="SAM" id="MobiDB-lite"/>
    </source>
</evidence>
<name>A0A165URU2_9AGAM</name>
<accession>A0A165URU2</accession>
<dbReference type="InParanoid" id="A0A165URU2"/>
<reference evidence="2 3" key="1">
    <citation type="journal article" date="2016" name="Mol. Biol. Evol.">
        <title>Comparative Genomics of Early-Diverging Mushroom-Forming Fungi Provides Insights into the Origins of Lignocellulose Decay Capabilities.</title>
        <authorList>
            <person name="Nagy L.G."/>
            <person name="Riley R."/>
            <person name="Tritt A."/>
            <person name="Adam C."/>
            <person name="Daum C."/>
            <person name="Floudas D."/>
            <person name="Sun H."/>
            <person name="Yadav J.S."/>
            <person name="Pangilinan J."/>
            <person name="Larsson K.H."/>
            <person name="Matsuura K."/>
            <person name="Barry K."/>
            <person name="Labutti K."/>
            <person name="Kuo R."/>
            <person name="Ohm R.A."/>
            <person name="Bhattacharya S.S."/>
            <person name="Shirouzu T."/>
            <person name="Yoshinaga Y."/>
            <person name="Martin F.M."/>
            <person name="Grigoriev I.V."/>
            <person name="Hibbett D.S."/>
        </authorList>
    </citation>
    <scope>NUCLEOTIDE SEQUENCE [LARGE SCALE GENOMIC DNA]</scope>
    <source>
        <strain evidence="2 3">HHB14362 ss-1</strain>
    </source>
</reference>
<evidence type="ECO:0000313" key="2">
    <source>
        <dbReference type="EMBL" id="KZT28601.1"/>
    </source>
</evidence>
<organism evidence="2 3">
    <name type="scientific">Neolentinus lepideus HHB14362 ss-1</name>
    <dbReference type="NCBI Taxonomy" id="1314782"/>
    <lineage>
        <taxon>Eukaryota</taxon>
        <taxon>Fungi</taxon>
        <taxon>Dikarya</taxon>
        <taxon>Basidiomycota</taxon>
        <taxon>Agaricomycotina</taxon>
        <taxon>Agaricomycetes</taxon>
        <taxon>Gloeophyllales</taxon>
        <taxon>Gloeophyllaceae</taxon>
        <taxon>Neolentinus</taxon>
    </lineage>
</organism>
<feature type="region of interest" description="Disordered" evidence="1">
    <location>
        <begin position="70"/>
        <end position="91"/>
    </location>
</feature>
<dbReference type="Proteomes" id="UP000076761">
    <property type="component" value="Unassembled WGS sequence"/>
</dbReference>
<sequence length="223" mass="24182">MRGGPRKGATVNGLAAPGLFQEFFGTTMALVHPIENIHFLAIRVVTYCSVVAENSQGLSHMTQDLRAREEDGLGSGTEYGQSAEKTSLTDKEQTAGAFEGSNVIGFNEEQGPAQDGRAGQRRPDGGWLIALVRDDDDDYVIVVVSGRFQPPFPFTKVLADGGDPGDAWLGLVWVRSMPQAPRTNQSLRVSEAKKKDIEKTIRVVIPEHISEVVGAQEHTHQGD</sequence>
<evidence type="ECO:0000313" key="3">
    <source>
        <dbReference type="Proteomes" id="UP000076761"/>
    </source>
</evidence>
<keyword evidence="3" id="KW-1185">Reference proteome</keyword>
<dbReference type="AlphaFoldDB" id="A0A165URU2"/>